<dbReference type="AlphaFoldDB" id="A0ABD2MUX1"/>
<keyword evidence="3" id="KW-1185">Reference proteome</keyword>
<evidence type="ECO:0000256" key="1">
    <source>
        <dbReference type="SAM" id="Phobius"/>
    </source>
</evidence>
<protein>
    <submittedName>
        <fullName evidence="2">Uncharacterized protein</fullName>
    </submittedName>
</protein>
<keyword evidence="1" id="KW-1133">Transmembrane helix</keyword>
<accession>A0ABD2MUX1</accession>
<reference evidence="2 3" key="1">
    <citation type="journal article" date="2021" name="BMC Biol.">
        <title>Horizontally acquired antibacterial genes associated with adaptive radiation of ladybird beetles.</title>
        <authorList>
            <person name="Li H.S."/>
            <person name="Tang X.F."/>
            <person name="Huang Y.H."/>
            <person name="Xu Z.Y."/>
            <person name="Chen M.L."/>
            <person name="Du X.Y."/>
            <person name="Qiu B.Y."/>
            <person name="Chen P.T."/>
            <person name="Zhang W."/>
            <person name="Slipinski A."/>
            <person name="Escalona H.E."/>
            <person name="Waterhouse R.M."/>
            <person name="Zwick A."/>
            <person name="Pang H."/>
        </authorList>
    </citation>
    <scope>NUCLEOTIDE SEQUENCE [LARGE SCALE GENOMIC DNA]</scope>
    <source>
        <strain evidence="2">SYSU2018</strain>
    </source>
</reference>
<evidence type="ECO:0000313" key="2">
    <source>
        <dbReference type="EMBL" id="KAL3270204.1"/>
    </source>
</evidence>
<proteinExistence type="predicted"/>
<organism evidence="2 3">
    <name type="scientific">Cryptolaemus montrouzieri</name>
    <dbReference type="NCBI Taxonomy" id="559131"/>
    <lineage>
        <taxon>Eukaryota</taxon>
        <taxon>Metazoa</taxon>
        <taxon>Ecdysozoa</taxon>
        <taxon>Arthropoda</taxon>
        <taxon>Hexapoda</taxon>
        <taxon>Insecta</taxon>
        <taxon>Pterygota</taxon>
        <taxon>Neoptera</taxon>
        <taxon>Endopterygota</taxon>
        <taxon>Coleoptera</taxon>
        <taxon>Polyphaga</taxon>
        <taxon>Cucujiformia</taxon>
        <taxon>Coccinelloidea</taxon>
        <taxon>Coccinellidae</taxon>
        <taxon>Scymninae</taxon>
        <taxon>Scymnini</taxon>
        <taxon>Cryptolaemus</taxon>
    </lineage>
</organism>
<gene>
    <name evidence="2" type="ORF">HHI36_009260</name>
</gene>
<dbReference type="EMBL" id="JABFTP020000021">
    <property type="protein sequence ID" value="KAL3270204.1"/>
    <property type="molecule type" value="Genomic_DNA"/>
</dbReference>
<dbReference type="Proteomes" id="UP001516400">
    <property type="component" value="Unassembled WGS sequence"/>
</dbReference>
<name>A0ABD2MUX1_9CUCU</name>
<sequence length="167" mass="19149">MNFTQNLQFRHPFLRMSEKELGRTESTPFMEDSTLNSALSTTVDYAMKLKIDNQFSSIEETNDVWYPVLFNTNSSLYFGSDEITENFNINVYNESNNSNYSDAFYDDETFRMATMIGIAILFGFIILATIIALIIQGTLDGSSDIKRRIMDHFDEIASSEGLFLLTY</sequence>
<keyword evidence="1" id="KW-0472">Membrane</keyword>
<comment type="caution">
    <text evidence="2">The sequence shown here is derived from an EMBL/GenBank/DDBJ whole genome shotgun (WGS) entry which is preliminary data.</text>
</comment>
<evidence type="ECO:0000313" key="3">
    <source>
        <dbReference type="Proteomes" id="UP001516400"/>
    </source>
</evidence>
<feature type="transmembrane region" description="Helical" evidence="1">
    <location>
        <begin position="115"/>
        <end position="139"/>
    </location>
</feature>
<keyword evidence="1" id="KW-0812">Transmembrane</keyword>